<comment type="subcellular location">
    <subcellularLocation>
        <location evidence="6">Cell membrane</location>
        <topology evidence="6">Multi-pass membrane protein</topology>
    </subcellularLocation>
    <subcellularLocation>
        <location evidence="1">Membrane</location>
        <topology evidence="1">Multi-pass membrane protein</topology>
    </subcellularLocation>
</comment>
<dbReference type="OrthoDB" id="457670at2"/>
<feature type="transmembrane region" description="Helical" evidence="6">
    <location>
        <begin position="214"/>
        <end position="238"/>
    </location>
</feature>
<name>A0A3N1YAW3_9GAMM</name>
<evidence type="ECO:0000256" key="5">
    <source>
        <dbReference type="ARBA" id="ARBA00023136"/>
    </source>
</evidence>
<feature type="transmembrane region" description="Helical" evidence="6">
    <location>
        <begin position="244"/>
        <end position="263"/>
    </location>
</feature>
<comment type="similarity">
    <text evidence="2 6">Belongs to the 4-toluene sulfonate uptake permease (TSUP) (TC 2.A.102) family.</text>
</comment>
<dbReference type="RefSeq" id="WP_123399782.1">
    <property type="nucleotide sequence ID" value="NZ_RJVI01000001.1"/>
</dbReference>
<keyword evidence="3 6" id="KW-0812">Transmembrane</keyword>
<gene>
    <name evidence="7" type="ORF">EDC57_0425</name>
</gene>
<feature type="transmembrane region" description="Helical" evidence="6">
    <location>
        <begin position="48"/>
        <end position="69"/>
    </location>
</feature>
<dbReference type="EMBL" id="RJVI01000001">
    <property type="protein sequence ID" value="ROR34527.1"/>
    <property type="molecule type" value="Genomic_DNA"/>
</dbReference>
<proteinExistence type="inferred from homology"/>
<protein>
    <recommendedName>
        <fullName evidence="6">Probable membrane transporter protein</fullName>
    </recommendedName>
</protein>
<accession>A0A3N1YAW3</accession>
<comment type="caution">
    <text evidence="7">The sequence shown here is derived from an EMBL/GenBank/DDBJ whole genome shotgun (WGS) entry which is preliminary data.</text>
</comment>
<dbReference type="PANTHER" id="PTHR43483:SF3">
    <property type="entry name" value="MEMBRANE TRANSPORTER PROTEIN HI_0806-RELATED"/>
    <property type="match status" value="1"/>
</dbReference>
<sequence length="266" mass="26168">MTALALLAYLAAGALAGVLAGLLGVGGGIVIVPALLVLLEAQGVAPELSMHMAVGTSLATILLTSLSSVRAHHRRGALRRELVAAMAPAIAAGALAGAGLADALAGAVLRRIFGAFLLLVAAQLALELVPAGRRQVPGRGVLAAAGGVIGAVSALLGIGGGSLTVPFLVWRNVPVHEAVATSAACGLPIAAAGAAGFVWGGWGETGLPPWSLGYVHLPALAGIALASVPAAPVGAALAHRWPAARLRRIFAAFLVVVGLRMLLGGG</sequence>
<evidence type="ECO:0000256" key="2">
    <source>
        <dbReference type="ARBA" id="ARBA00009142"/>
    </source>
</evidence>
<feature type="transmembrane region" description="Helical" evidence="6">
    <location>
        <begin position="7"/>
        <end position="36"/>
    </location>
</feature>
<evidence type="ECO:0000313" key="8">
    <source>
        <dbReference type="Proteomes" id="UP000276634"/>
    </source>
</evidence>
<evidence type="ECO:0000313" key="7">
    <source>
        <dbReference type="EMBL" id="ROR34527.1"/>
    </source>
</evidence>
<evidence type="ECO:0000256" key="4">
    <source>
        <dbReference type="ARBA" id="ARBA00022989"/>
    </source>
</evidence>
<feature type="transmembrane region" description="Helical" evidence="6">
    <location>
        <begin position="81"/>
        <end position="100"/>
    </location>
</feature>
<keyword evidence="4 6" id="KW-1133">Transmembrane helix</keyword>
<keyword evidence="8" id="KW-1185">Reference proteome</keyword>
<dbReference type="AlphaFoldDB" id="A0A3N1YAW3"/>
<dbReference type="Pfam" id="PF01925">
    <property type="entry name" value="TauE"/>
    <property type="match status" value="1"/>
</dbReference>
<reference evidence="7 8" key="1">
    <citation type="submission" date="2018-11" db="EMBL/GenBank/DDBJ databases">
        <title>Genomic Encyclopedia of Type Strains, Phase IV (KMG-IV): sequencing the most valuable type-strain genomes for metagenomic binning, comparative biology and taxonomic classification.</title>
        <authorList>
            <person name="Goeker M."/>
        </authorList>
    </citation>
    <scope>NUCLEOTIDE SEQUENCE [LARGE SCALE GENOMIC DNA]</scope>
    <source>
        <strain evidence="7 8">DSM 100275</strain>
    </source>
</reference>
<evidence type="ECO:0000256" key="6">
    <source>
        <dbReference type="RuleBase" id="RU363041"/>
    </source>
</evidence>
<keyword evidence="5 6" id="KW-0472">Membrane</keyword>
<dbReference type="PANTHER" id="PTHR43483">
    <property type="entry name" value="MEMBRANE TRANSPORTER PROTEIN HI_0806-RELATED"/>
    <property type="match status" value="1"/>
</dbReference>
<feature type="transmembrane region" description="Helical" evidence="6">
    <location>
        <begin position="141"/>
        <end position="159"/>
    </location>
</feature>
<keyword evidence="6" id="KW-1003">Cell membrane</keyword>
<evidence type="ECO:0000256" key="3">
    <source>
        <dbReference type="ARBA" id="ARBA00022692"/>
    </source>
</evidence>
<dbReference type="InterPro" id="IPR002781">
    <property type="entry name" value="TM_pro_TauE-like"/>
</dbReference>
<organism evidence="7 8">
    <name type="scientific">Inmirania thermothiophila</name>
    <dbReference type="NCBI Taxonomy" id="1750597"/>
    <lineage>
        <taxon>Bacteria</taxon>
        <taxon>Pseudomonadati</taxon>
        <taxon>Pseudomonadota</taxon>
        <taxon>Gammaproteobacteria</taxon>
        <taxon>Chromatiales</taxon>
        <taxon>Ectothiorhodospiraceae</taxon>
        <taxon>Inmirania</taxon>
    </lineage>
</organism>
<dbReference type="Proteomes" id="UP000276634">
    <property type="component" value="Unassembled WGS sequence"/>
</dbReference>
<feature type="transmembrane region" description="Helical" evidence="6">
    <location>
        <begin position="179"/>
        <end position="202"/>
    </location>
</feature>
<feature type="transmembrane region" description="Helical" evidence="6">
    <location>
        <begin position="112"/>
        <end position="129"/>
    </location>
</feature>
<evidence type="ECO:0000256" key="1">
    <source>
        <dbReference type="ARBA" id="ARBA00004141"/>
    </source>
</evidence>
<dbReference type="GO" id="GO:0005886">
    <property type="term" value="C:plasma membrane"/>
    <property type="evidence" value="ECO:0007669"/>
    <property type="project" value="UniProtKB-SubCell"/>
</dbReference>